<dbReference type="Pfam" id="PF04542">
    <property type="entry name" value="Sigma70_r2"/>
    <property type="match status" value="1"/>
</dbReference>
<gene>
    <name evidence="7" type="ORF">IAI61_09970</name>
</gene>
<dbReference type="EMBL" id="JACTNG010000004">
    <property type="protein sequence ID" value="MBO1079359.1"/>
    <property type="molecule type" value="Genomic_DNA"/>
</dbReference>
<evidence type="ECO:0000259" key="6">
    <source>
        <dbReference type="Pfam" id="PF08281"/>
    </source>
</evidence>
<sequence length="173" mass="18639">MPGLLLALAGGQRAALRSLYDRQSTRLFGIANAVLRDRDAAADALHDAFLRIATRAGQFDPARGAAEAWLAAIVRHAALDLARKRGRELPSDDPALGDTPVAPEALDRVLANDDSRRLKDCLSTLEANRREGIVLAFVHGLSHAQIAARLALPLGTVKAWIRRGLLQLRGCLT</sequence>
<evidence type="ECO:0000313" key="7">
    <source>
        <dbReference type="EMBL" id="MBO1079359.1"/>
    </source>
</evidence>
<comment type="similarity">
    <text evidence="1">Belongs to the sigma-70 factor family. ECF subfamily.</text>
</comment>
<evidence type="ECO:0000259" key="5">
    <source>
        <dbReference type="Pfam" id="PF04542"/>
    </source>
</evidence>
<dbReference type="PANTHER" id="PTHR43133:SF62">
    <property type="entry name" value="RNA POLYMERASE SIGMA FACTOR SIGZ"/>
    <property type="match status" value="1"/>
</dbReference>
<dbReference type="InterPro" id="IPR013324">
    <property type="entry name" value="RNA_pol_sigma_r3/r4-like"/>
</dbReference>
<keyword evidence="2" id="KW-0805">Transcription regulation</keyword>
<feature type="domain" description="RNA polymerase sigma factor 70 region 4 type 2" evidence="6">
    <location>
        <begin position="116"/>
        <end position="168"/>
    </location>
</feature>
<keyword evidence="8" id="KW-1185">Reference proteome</keyword>
<dbReference type="SUPFAM" id="SSF88659">
    <property type="entry name" value="Sigma3 and sigma4 domains of RNA polymerase sigma factors"/>
    <property type="match status" value="1"/>
</dbReference>
<accession>A0ABS3KPH2</accession>
<evidence type="ECO:0000256" key="3">
    <source>
        <dbReference type="ARBA" id="ARBA00023082"/>
    </source>
</evidence>
<dbReference type="InterPro" id="IPR013325">
    <property type="entry name" value="RNA_pol_sigma_r2"/>
</dbReference>
<name>A0ABS3KPH2_9PROT</name>
<dbReference type="NCBIfam" id="TIGR02937">
    <property type="entry name" value="sigma70-ECF"/>
    <property type="match status" value="1"/>
</dbReference>
<evidence type="ECO:0000256" key="4">
    <source>
        <dbReference type="ARBA" id="ARBA00023163"/>
    </source>
</evidence>
<dbReference type="Gene3D" id="1.10.10.10">
    <property type="entry name" value="Winged helix-like DNA-binding domain superfamily/Winged helix DNA-binding domain"/>
    <property type="match status" value="1"/>
</dbReference>
<dbReference type="Proteomes" id="UP001518989">
    <property type="component" value="Unassembled WGS sequence"/>
</dbReference>
<reference evidence="7 8" key="1">
    <citation type="submission" date="2020-09" db="EMBL/GenBank/DDBJ databases">
        <title>Roseomonas.</title>
        <authorList>
            <person name="Zhu W."/>
        </authorList>
    </citation>
    <scope>NUCLEOTIDE SEQUENCE [LARGE SCALE GENOMIC DNA]</scope>
    <source>
        <strain evidence="7 8">573</strain>
    </source>
</reference>
<dbReference type="InterPro" id="IPR007627">
    <property type="entry name" value="RNA_pol_sigma70_r2"/>
</dbReference>
<evidence type="ECO:0000256" key="2">
    <source>
        <dbReference type="ARBA" id="ARBA00023015"/>
    </source>
</evidence>
<dbReference type="CDD" id="cd06171">
    <property type="entry name" value="Sigma70_r4"/>
    <property type="match status" value="1"/>
</dbReference>
<dbReference type="InterPro" id="IPR014284">
    <property type="entry name" value="RNA_pol_sigma-70_dom"/>
</dbReference>
<protein>
    <submittedName>
        <fullName evidence="7">Sigma-70 family RNA polymerase sigma factor</fullName>
    </submittedName>
</protein>
<comment type="caution">
    <text evidence="7">The sequence shown here is derived from an EMBL/GenBank/DDBJ whole genome shotgun (WGS) entry which is preliminary data.</text>
</comment>
<dbReference type="PANTHER" id="PTHR43133">
    <property type="entry name" value="RNA POLYMERASE ECF-TYPE SIGMA FACTO"/>
    <property type="match status" value="1"/>
</dbReference>
<dbReference type="SUPFAM" id="SSF88946">
    <property type="entry name" value="Sigma2 domain of RNA polymerase sigma factors"/>
    <property type="match status" value="1"/>
</dbReference>
<dbReference type="InterPro" id="IPR039425">
    <property type="entry name" value="RNA_pol_sigma-70-like"/>
</dbReference>
<organism evidence="7 8">
    <name type="scientific">Roseomonas haemaphysalidis</name>
    <dbReference type="NCBI Taxonomy" id="2768162"/>
    <lineage>
        <taxon>Bacteria</taxon>
        <taxon>Pseudomonadati</taxon>
        <taxon>Pseudomonadota</taxon>
        <taxon>Alphaproteobacteria</taxon>
        <taxon>Acetobacterales</taxon>
        <taxon>Roseomonadaceae</taxon>
        <taxon>Roseomonas</taxon>
    </lineage>
</organism>
<proteinExistence type="inferred from homology"/>
<dbReference type="Gene3D" id="1.10.1740.10">
    <property type="match status" value="1"/>
</dbReference>
<feature type="domain" description="RNA polymerase sigma-70 region 2" evidence="5">
    <location>
        <begin position="19"/>
        <end position="87"/>
    </location>
</feature>
<keyword evidence="4" id="KW-0804">Transcription</keyword>
<dbReference type="Pfam" id="PF08281">
    <property type="entry name" value="Sigma70_r4_2"/>
    <property type="match status" value="1"/>
</dbReference>
<evidence type="ECO:0000313" key="8">
    <source>
        <dbReference type="Proteomes" id="UP001518989"/>
    </source>
</evidence>
<evidence type="ECO:0000256" key="1">
    <source>
        <dbReference type="ARBA" id="ARBA00010641"/>
    </source>
</evidence>
<keyword evidence="3" id="KW-0731">Sigma factor</keyword>
<dbReference type="InterPro" id="IPR013249">
    <property type="entry name" value="RNA_pol_sigma70_r4_t2"/>
</dbReference>
<dbReference type="InterPro" id="IPR036388">
    <property type="entry name" value="WH-like_DNA-bd_sf"/>
</dbReference>